<dbReference type="GO" id="GO:0044272">
    <property type="term" value="P:sulfur compound biosynthetic process"/>
    <property type="evidence" value="ECO:0007669"/>
    <property type="project" value="UniProtKB-ARBA"/>
</dbReference>
<dbReference type="InterPro" id="IPR045229">
    <property type="entry name" value="TPP_enz"/>
</dbReference>
<gene>
    <name evidence="8" type="ORF">ACFSBT_15770</name>
</gene>
<feature type="domain" description="Thiamine pyrophosphate enzyme central" evidence="5">
    <location>
        <begin position="188"/>
        <end position="320"/>
    </location>
</feature>
<feature type="domain" description="Thiamine pyrophosphate enzyme TPP-binding" evidence="6">
    <location>
        <begin position="377"/>
        <end position="545"/>
    </location>
</feature>
<evidence type="ECO:0000256" key="3">
    <source>
        <dbReference type="RuleBase" id="RU362132"/>
    </source>
</evidence>
<dbReference type="EMBL" id="JBHUDC010000008">
    <property type="protein sequence ID" value="MFD1514739.1"/>
    <property type="molecule type" value="Genomic_DNA"/>
</dbReference>
<dbReference type="Pfam" id="PF02775">
    <property type="entry name" value="TPP_enzyme_C"/>
    <property type="match status" value="1"/>
</dbReference>
<keyword evidence="2 3" id="KW-0786">Thiamine pyrophosphate</keyword>
<evidence type="ECO:0000313" key="8">
    <source>
        <dbReference type="EMBL" id="MFD1514739.1"/>
    </source>
</evidence>
<dbReference type="Gene3D" id="3.40.50.970">
    <property type="match status" value="2"/>
</dbReference>
<dbReference type="InterPro" id="IPR011766">
    <property type="entry name" value="TPP_enzyme_TPP-bd"/>
</dbReference>
<dbReference type="Gene3D" id="3.40.50.1220">
    <property type="entry name" value="TPP-binding domain"/>
    <property type="match status" value="1"/>
</dbReference>
<evidence type="ECO:0000256" key="2">
    <source>
        <dbReference type="ARBA" id="ARBA00023052"/>
    </source>
</evidence>
<comment type="similarity">
    <text evidence="1 3">Belongs to the TPP enzyme family.</text>
</comment>
<dbReference type="RefSeq" id="WP_250874678.1">
    <property type="nucleotide sequence ID" value="NZ_JALXFV010000008.1"/>
</dbReference>
<organism evidence="8 9">
    <name type="scientific">Halomarina rubra</name>
    <dbReference type="NCBI Taxonomy" id="2071873"/>
    <lineage>
        <taxon>Archaea</taxon>
        <taxon>Methanobacteriati</taxon>
        <taxon>Methanobacteriota</taxon>
        <taxon>Stenosarchaea group</taxon>
        <taxon>Halobacteria</taxon>
        <taxon>Halobacteriales</taxon>
        <taxon>Natronomonadaceae</taxon>
        <taxon>Halomarina</taxon>
    </lineage>
</organism>
<dbReference type="FunFam" id="3.40.50.970:FF:000007">
    <property type="entry name" value="Acetolactate synthase"/>
    <property type="match status" value="1"/>
</dbReference>
<dbReference type="InterPro" id="IPR029061">
    <property type="entry name" value="THDP-binding"/>
</dbReference>
<accession>A0ABD6B0Z9</accession>
<keyword evidence="9" id="KW-1185">Reference proteome</keyword>
<feature type="compositionally biased region" description="Acidic residues" evidence="4">
    <location>
        <begin position="428"/>
        <end position="442"/>
    </location>
</feature>
<dbReference type="CDD" id="cd07035">
    <property type="entry name" value="TPP_PYR_POX_like"/>
    <property type="match status" value="1"/>
</dbReference>
<dbReference type="InterPro" id="IPR012001">
    <property type="entry name" value="Thiamin_PyroP_enz_TPP-bd_dom"/>
</dbReference>
<dbReference type="Proteomes" id="UP001597187">
    <property type="component" value="Unassembled WGS sequence"/>
</dbReference>
<dbReference type="InterPro" id="IPR029035">
    <property type="entry name" value="DHS-like_NAD/FAD-binding_dom"/>
</dbReference>
<evidence type="ECO:0000256" key="1">
    <source>
        <dbReference type="ARBA" id="ARBA00007812"/>
    </source>
</evidence>
<evidence type="ECO:0000259" key="7">
    <source>
        <dbReference type="Pfam" id="PF02776"/>
    </source>
</evidence>
<reference evidence="8 9" key="1">
    <citation type="journal article" date="2019" name="Int. J. Syst. Evol. Microbiol.">
        <title>The Global Catalogue of Microorganisms (GCM) 10K type strain sequencing project: providing services to taxonomists for standard genome sequencing and annotation.</title>
        <authorList>
            <consortium name="The Broad Institute Genomics Platform"/>
            <consortium name="The Broad Institute Genome Sequencing Center for Infectious Disease"/>
            <person name="Wu L."/>
            <person name="Ma J."/>
        </authorList>
    </citation>
    <scope>NUCLEOTIDE SEQUENCE [LARGE SCALE GENOMIC DNA]</scope>
    <source>
        <strain evidence="8 9">CGMCC 1.12563</strain>
    </source>
</reference>
<dbReference type="AlphaFoldDB" id="A0ABD6B0Z9"/>
<evidence type="ECO:0000313" key="9">
    <source>
        <dbReference type="Proteomes" id="UP001597187"/>
    </source>
</evidence>
<proteinExistence type="inferred from homology"/>
<feature type="domain" description="Thiamine pyrophosphate enzyme N-terminal TPP-binding" evidence="7">
    <location>
        <begin position="1"/>
        <end position="117"/>
    </location>
</feature>
<sequence>MNTAELLVDCLEAEGVDYVFGLPGEETEDLLFAMDESSVDFVPVRHEQGAAFMADVHGRLTGDAGVCLSTLGPGATNLLTGVADAHLDKSPLVAITGQGGRERLHQESHQLLDVVEMFGPITKWNTRLDDPDVVHESVRKAFKLAEHEKPGATHLELPEDVAAAETTAAALTPGDRAVHRSRPDPERVDAALSVVREAERPLVLAGNGAVRSRASEQLRTFVDDTDIPVVATYMGKGAVSDRDEQSLMTLDSGSGEVDRVIERADAVVAIGYDIAEHDPESWNPEGDKRVVHLDAEPAEVYEHYVPDVELVCDVAAGIEAFCAADLDAVDTDWYADLRQGLVGEVSREPEADEPVTVARTLPLLREAMADDDVLISDVGSHKMAIAQSYPTFEPNTCLISNGLASMGIAVPGAVAADVALSGSTAVSGEDDTQPDGEGEVDGEAPNVVAATGDGGFLMNAAELETARRLDCSFTVVLFVDDDYGLISEKQEDHRGASTGTRLGNPDFVTFAESFGVEAYRPETWSEVRETLDEVVGSDSLSLVEIRLDE</sequence>
<evidence type="ECO:0000259" key="5">
    <source>
        <dbReference type="Pfam" id="PF00205"/>
    </source>
</evidence>
<dbReference type="Pfam" id="PF00205">
    <property type="entry name" value="TPP_enzyme_M"/>
    <property type="match status" value="1"/>
</dbReference>
<dbReference type="PANTHER" id="PTHR18968:SF129">
    <property type="entry name" value="ACETOLACTATE SYNTHASE"/>
    <property type="match status" value="1"/>
</dbReference>
<comment type="caution">
    <text evidence="8">The sequence shown here is derived from an EMBL/GenBank/DDBJ whole genome shotgun (WGS) entry which is preliminary data.</text>
</comment>
<dbReference type="Pfam" id="PF02776">
    <property type="entry name" value="TPP_enzyme_N"/>
    <property type="match status" value="1"/>
</dbReference>
<dbReference type="GO" id="GO:0006082">
    <property type="term" value="P:organic acid metabolic process"/>
    <property type="evidence" value="ECO:0007669"/>
    <property type="project" value="UniProtKB-ARBA"/>
</dbReference>
<dbReference type="SUPFAM" id="SSF52518">
    <property type="entry name" value="Thiamin diphosphate-binding fold (THDP-binding)"/>
    <property type="match status" value="2"/>
</dbReference>
<dbReference type="PANTHER" id="PTHR18968">
    <property type="entry name" value="THIAMINE PYROPHOSPHATE ENZYMES"/>
    <property type="match status" value="1"/>
</dbReference>
<feature type="region of interest" description="Disordered" evidence="4">
    <location>
        <begin position="424"/>
        <end position="443"/>
    </location>
</feature>
<name>A0ABD6B0Z9_9EURY</name>
<evidence type="ECO:0000256" key="4">
    <source>
        <dbReference type="SAM" id="MobiDB-lite"/>
    </source>
</evidence>
<dbReference type="SUPFAM" id="SSF52467">
    <property type="entry name" value="DHS-like NAD/FAD-binding domain"/>
    <property type="match status" value="1"/>
</dbReference>
<evidence type="ECO:0000259" key="6">
    <source>
        <dbReference type="Pfam" id="PF02775"/>
    </source>
</evidence>
<protein>
    <submittedName>
        <fullName evidence="8">Thiamine pyrophosphate-binding protein</fullName>
    </submittedName>
</protein>
<dbReference type="InterPro" id="IPR012000">
    <property type="entry name" value="Thiamin_PyroP_enz_cen_dom"/>
</dbReference>